<accession>A0A6B0SZ89</accession>
<dbReference type="InterPro" id="IPR029068">
    <property type="entry name" value="Glyas_Bleomycin-R_OHBP_Dase"/>
</dbReference>
<evidence type="ECO:0000259" key="1">
    <source>
        <dbReference type="PROSITE" id="PS51819"/>
    </source>
</evidence>
<reference evidence="2 3" key="1">
    <citation type="submission" date="2019-12" db="EMBL/GenBank/DDBJ databases">
        <title>Isolation and characterization of three novel carbon monoxide-oxidizing members of Halobacteria from salione crusts and soils.</title>
        <authorList>
            <person name="Myers M.R."/>
            <person name="King G.M."/>
        </authorList>
    </citation>
    <scope>NUCLEOTIDE SEQUENCE [LARGE SCALE GENOMIC DNA]</scope>
    <source>
        <strain evidence="2 3">WSA2</strain>
    </source>
</reference>
<dbReference type="InterPro" id="IPR037523">
    <property type="entry name" value="VOC_core"/>
</dbReference>
<gene>
    <name evidence="2" type="ORF">GRX01_09870</name>
</gene>
<feature type="domain" description="VOC" evidence="1">
    <location>
        <begin position="129"/>
        <end position="244"/>
    </location>
</feature>
<dbReference type="OrthoDB" id="304574at2157"/>
<dbReference type="Gene3D" id="3.10.180.10">
    <property type="entry name" value="2,3-Dihydroxybiphenyl 1,2-Dioxygenase, domain 1"/>
    <property type="match status" value="1"/>
</dbReference>
<dbReference type="SUPFAM" id="SSF54593">
    <property type="entry name" value="Glyoxalase/Bleomycin resistance protein/Dihydroxybiphenyl dioxygenase"/>
    <property type="match status" value="2"/>
</dbReference>
<sequence>MTTRPATTQPRPALASLALEVTDLGRAATWYADTFGLVPTRRTASECAFEVGGTELVLRRPDSVPRGGLHTHFAFETPTREYPAWRARFSDAPEIDFGSFRSLYLEDDDGHAPEIGGTAPDGTGTGLVGVFEVVLEVANVDLASDCWSALGFSAVDRGDERRRVRMRGPTGADRQFDVELWEPQLGLADARGGVHVDLTVRVHEPAAVADHAYGDLPSVTVQEAPDGSVELYDPDGHHLVLVPADGDVSSEKATQ</sequence>
<dbReference type="EMBL" id="WUUS01000005">
    <property type="protein sequence ID" value="MXR41642.1"/>
    <property type="molecule type" value="Genomic_DNA"/>
</dbReference>
<feature type="domain" description="VOC" evidence="1">
    <location>
        <begin position="13"/>
        <end position="118"/>
    </location>
</feature>
<dbReference type="RefSeq" id="WP_159666448.1">
    <property type="nucleotide sequence ID" value="NZ_WUUS01000005.1"/>
</dbReference>
<comment type="caution">
    <text evidence="2">The sequence shown here is derived from an EMBL/GenBank/DDBJ whole genome shotgun (WGS) entry which is preliminary data.</text>
</comment>
<dbReference type="AlphaFoldDB" id="A0A6B0SZ89"/>
<dbReference type="Proteomes" id="UP000437065">
    <property type="component" value="Unassembled WGS sequence"/>
</dbReference>
<evidence type="ECO:0000313" key="2">
    <source>
        <dbReference type="EMBL" id="MXR41642.1"/>
    </source>
</evidence>
<proteinExistence type="predicted"/>
<evidence type="ECO:0000313" key="3">
    <source>
        <dbReference type="Proteomes" id="UP000437065"/>
    </source>
</evidence>
<keyword evidence="3" id="KW-1185">Reference proteome</keyword>
<dbReference type="PROSITE" id="PS51819">
    <property type="entry name" value="VOC"/>
    <property type="match status" value="2"/>
</dbReference>
<name>A0A6B0SZ89_9EURY</name>
<organism evidence="2 3">
    <name type="scientific">Halobaculum saliterrae</name>
    <dbReference type="NCBI Taxonomy" id="2073113"/>
    <lineage>
        <taxon>Archaea</taxon>
        <taxon>Methanobacteriati</taxon>
        <taxon>Methanobacteriota</taxon>
        <taxon>Stenosarchaea group</taxon>
        <taxon>Halobacteria</taxon>
        <taxon>Halobacteriales</taxon>
        <taxon>Haloferacaceae</taxon>
        <taxon>Halobaculum</taxon>
    </lineage>
</organism>
<protein>
    <submittedName>
        <fullName evidence="2">Fosmidomycin resistance protein</fullName>
    </submittedName>
</protein>